<dbReference type="EMBL" id="GBXM01090771">
    <property type="protein sequence ID" value="JAH17806.1"/>
    <property type="molecule type" value="Transcribed_RNA"/>
</dbReference>
<dbReference type="AlphaFoldDB" id="A0A0E9QLP0"/>
<name>A0A0E9QLP0_ANGAN</name>
<organism evidence="1">
    <name type="scientific">Anguilla anguilla</name>
    <name type="common">European freshwater eel</name>
    <name type="synonym">Muraena anguilla</name>
    <dbReference type="NCBI Taxonomy" id="7936"/>
    <lineage>
        <taxon>Eukaryota</taxon>
        <taxon>Metazoa</taxon>
        <taxon>Chordata</taxon>
        <taxon>Craniata</taxon>
        <taxon>Vertebrata</taxon>
        <taxon>Euteleostomi</taxon>
        <taxon>Actinopterygii</taxon>
        <taxon>Neopterygii</taxon>
        <taxon>Teleostei</taxon>
        <taxon>Anguilliformes</taxon>
        <taxon>Anguillidae</taxon>
        <taxon>Anguilla</taxon>
    </lineage>
</organism>
<reference evidence="1" key="2">
    <citation type="journal article" date="2015" name="Fish Shellfish Immunol.">
        <title>Early steps in the European eel (Anguilla anguilla)-Vibrio vulnificus interaction in the gills: Role of the RtxA13 toxin.</title>
        <authorList>
            <person name="Callol A."/>
            <person name="Pajuelo D."/>
            <person name="Ebbesson L."/>
            <person name="Teles M."/>
            <person name="MacKenzie S."/>
            <person name="Amaro C."/>
        </authorList>
    </citation>
    <scope>NUCLEOTIDE SEQUENCE</scope>
</reference>
<accession>A0A0E9QLP0</accession>
<dbReference type="EMBL" id="GBXM01087230">
    <property type="protein sequence ID" value="JAH21347.1"/>
    <property type="molecule type" value="Transcribed_RNA"/>
</dbReference>
<reference evidence="1" key="1">
    <citation type="submission" date="2014-11" db="EMBL/GenBank/DDBJ databases">
        <authorList>
            <person name="Amaro Gonzalez C."/>
        </authorList>
    </citation>
    <scope>NUCLEOTIDE SEQUENCE</scope>
</reference>
<protein>
    <submittedName>
        <fullName evidence="1">Uncharacterized protein</fullName>
    </submittedName>
</protein>
<sequence>MLTAKTFICKCSSLFHRCVHSGS</sequence>
<proteinExistence type="predicted"/>
<evidence type="ECO:0000313" key="1">
    <source>
        <dbReference type="EMBL" id="JAH17806.1"/>
    </source>
</evidence>
<dbReference type="EMBL" id="GBXM01093464">
    <property type="protein sequence ID" value="JAH15113.1"/>
    <property type="molecule type" value="Transcribed_RNA"/>
</dbReference>